<proteinExistence type="predicted"/>
<evidence type="ECO:0000313" key="2">
    <source>
        <dbReference type="EMBL" id="GGJ96765.1"/>
    </source>
</evidence>
<name>A0ABQ2E6J2_9GAMM</name>
<dbReference type="InterPro" id="IPR027354">
    <property type="entry name" value="YcgL_dom"/>
</dbReference>
<sequence length="90" mass="10179">MQAFVYKSLRKADTYVYLAGHDDFGRIPVPVRGELGELRFVLEVALDPGRRLAREDADVVRANLVAHGFHLQMPPRPDFDPLTEDWGTDA</sequence>
<evidence type="ECO:0000313" key="3">
    <source>
        <dbReference type="Proteomes" id="UP000599009"/>
    </source>
</evidence>
<dbReference type="RefSeq" id="WP_132985838.1">
    <property type="nucleotide sequence ID" value="NZ_BMME01000001.1"/>
</dbReference>
<gene>
    <name evidence="2" type="ORF">GCM10011394_02040</name>
</gene>
<reference evidence="3" key="1">
    <citation type="journal article" date="2019" name="Int. J. Syst. Evol. Microbiol.">
        <title>The Global Catalogue of Microorganisms (GCM) 10K type strain sequencing project: providing services to taxonomists for standard genome sequencing and annotation.</title>
        <authorList>
            <consortium name="The Broad Institute Genomics Platform"/>
            <consortium name="The Broad Institute Genome Sequencing Center for Infectious Disease"/>
            <person name="Wu L."/>
            <person name="Ma J."/>
        </authorList>
    </citation>
    <scope>NUCLEOTIDE SEQUENCE [LARGE SCALE GENOMIC DNA]</scope>
    <source>
        <strain evidence="3">CGMCC 1.8985</strain>
    </source>
</reference>
<dbReference type="InterPro" id="IPR038068">
    <property type="entry name" value="YcgL-like_sf"/>
</dbReference>
<dbReference type="Pfam" id="PF05166">
    <property type="entry name" value="YcgL"/>
    <property type="match status" value="1"/>
</dbReference>
<dbReference type="PANTHER" id="PTHR38109:SF1">
    <property type="entry name" value="PROTEIN YCGL"/>
    <property type="match status" value="1"/>
</dbReference>
<protein>
    <recommendedName>
        <fullName evidence="1">YcgL domain-containing protein</fullName>
    </recommendedName>
</protein>
<keyword evidence="3" id="KW-1185">Reference proteome</keyword>
<comment type="caution">
    <text evidence="2">The sequence shown here is derived from an EMBL/GenBank/DDBJ whole genome shotgun (WGS) entry which is preliminary data.</text>
</comment>
<dbReference type="PANTHER" id="PTHR38109">
    <property type="entry name" value="PROTEIN YCGL"/>
    <property type="match status" value="1"/>
</dbReference>
<dbReference type="Gene3D" id="3.10.510.20">
    <property type="entry name" value="YcgL domain"/>
    <property type="match status" value="1"/>
</dbReference>
<accession>A0ABQ2E6J2</accession>
<evidence type="ECO:0000259" key="1">
    <source>
        <dbReference type="PROSITE" id="PS51648"/>
    </source>
</evidence>
<dbReference type="EMBL" id="BMME01000001">
    <property type="protein sequence ID" value="GGJ96765.1"/>
    <property type="molecule type" value="Genomic_DNA"/>
</dbReference>
<dbReference type="SUPFAM" id="SSF160191">
    <property type="entry name" value="YcgL-like"/>
    <property type="match status" value="1"/>
</dbReference>
<dbReference type="PROSITE" id="PS51648">
    <property type="entry name" value="YCGL"/>
    <property type="match status" value="1"/>
</dbReference>
<organism evidence="2 3">
    <name type="scientific">Luteimonas terricola</name>
    <dbReference type="NCBI Taxonomy" id="645597"/>
    <lineage>
        <taxon>Bacteria</taxon>
        <taxon>Pseudomonadati</taxon>
        <taxon>Pseudomonadota</taxon>
        <taxon>Gammaproteobacteria</taxon>
        <taxon>Lysobacterales</taxon>
        <taxon>Lysobacteraceae</taxon>
        <taxon>Luteimonas</taxon>
    </lineage>
</organism>
<dbReference type="Proteomes" id="UP000599009">
    <property type="component" value="Unassembled WGS sequence"/>
</dbReference>
<feature type="domain" description="YcgL" evidence="1">
    <location>
        <begin position="1"/>
        <end position="86"/>
    </location>
</feature>